<reference evidence="3 4" key="1">
    <citation type="submission" date="2013-02" db="EMBL/GenBank/DDBJ databases">
        <title>A novel strain isolated from Lonar lake, Maharashtra, India.</title>
        <authorList>
            <person name="Singh A."/>
        </authorList>
    </citation>
    <scope>NUCLEOTIDE SEQUENCE [LARGE SCALE GENOMIC DNA]</scope>
    <source>
        <strain evidence="3 4">AK24</strain>
    </source>
</reference>
<dbReference type="GO" id="GO:0008194">
    <property type="term" value="F:UDP-glycosyltransferase activity"/>
    <property type="evidence" value="ECO:0007669"/>
    <property type="project" value="InterPro"/>
</dbReference>
<evidence type="ECO:0000313" key="3">
    <source>
        <dbReference type="EMBL" id="EON74698.1"/>
    </source>
</evidence>
<organism evidence="3 4">
    <name type="scientific">Lunatimonas lonarensis</name>
    <dbReference type="NCBI Taxonomy" id="1232681"/>
    <lineage>
        <taxon>Bacteria</taxon>
        <taxon>Pseudomonadati</taxon>
        <taxon>Bacteroidota</taxon>
        <taxon>Cytophagia</taxon>
        <taxon>Cytophagales</taxon>
        <taxon>Cyclobacteriaceae</taxon>
    </lineage>
</organism>
<dbReference type="AlphaFoldDB" id="R7ZKS6"/>
<dbReference type="EMBL" id="AQHR01000126">
    <property type="protein sequence ID" value="EON74698.1"/>
    <property type="molecule type" value="Genomic_DNA"/>
</dbReference>
<keyword evidence="2 3" id="KW-0808">Transferase</keyword>
<dbReference type="SUPFAM" id="SSF53756">
    <property type="entry name" value="UDP-Glycosyltransferase/glycogen phosphorylase"/>
    <property type="match status" value="1"/>
</dbReference>
<evidence type="ECO:0000256" key="2">
    <source>
        <dbReference type="ARBA" id="ARBA00022679"/>
    </source>
</evidence>
<keyword evidence="4" id="KW-1185">Reference proteome</keyword>
<dbReference type="RefSeq" id="WP_010856920.1">
    <property type="nucleotide sequence ID" value="NZ_AQHR01000126.1"/>
</dbReference>
<dbReference type="InterPro" id="IPR050271">
    <property type="entry name" value="UDP-glycosyltransferase"/>
</dbReference>
<proteinExistence type="predicted"/>
<evidence type="ECO:0000256" key="1">
    <source>
        <dbReference type="ARBA" id="ARBA00022676"/>
    </source>
</evidence>
<dbReference type="CDD" id="cd03784">
    <property type="entry name" value="GT1_Gtf-like"/>
    <property type="match status" value="1"/>
</dbReference>
<sequence length="474" mass="53582">MNQLASRRPISGVAVLDPFPAMGHVRAFLVVAEWLREIGFTPVFLVSIDFAGLIEKNGFEAYVVLPVLFRSDSQEIKEKGAIEVFLDSISGNRLKKQKEELWKQRTAYKKIVDEISPRFVLLDDHYSAKALFYQDLGLPTILVSTMTLPLHQKFLPPFQSTYIPSSSVLYGVKAYLAWCSVRLIRWKSRTITRLVCGGADQLRVLSTSFGTTEEVFDWNRCFGVGMKGLPILVTYPKTFGFREIEPPDHCYFLGKLPESRSSVEPLSNRLAAVVEQAKRKGMDIVYCSLGTVTFDEIPVCVRFFRRIFQVAASLPHAFFIVNIGKNVDVSLLKANQSNVAVFDSLPQQVLLTHVQLMINHGGINSIKECIAAEVPMLVYPLSLKWDQPGCGARVAYHKLGLRGNIRSDGVGSITKKVSKVLTDREYYVYRLREIKSEMDIVNCMEEKRLLDLLSTYSFNISIQPKMPSREAIQY</sequence>
<protein>
    <submittedName>
        <fullName evidence="3">Putative glycosyl transferase from UDP-glucuronosyltransferase family</fullName>
    </submittedName>
</protein>
<evidence type="ECO:0000313" key="4">
    <source>
        <dbReference type="Proteomes" id="UP000013909"/>
    </source>
</evidence>
<dbReference type="PANTHER" id="PTHR48043:SF145">
    <property type="entry name" value="FI06409P-RELATED"/>
    <property type="match status" value="1"/>
</dbReference>
<dbReference type="Proteomes" id="UP000013909">
    <property type="component" value="Unassembled WGS sequence"/>
</dbReference>
<keyword evidence="1" id="KW-0328">Glycosyltransferase</keyword>
<dbReference type="InterPro" id="IPR002213">
    <property type="entry name" value="UDP_glucos_trans"/>
</dbReference>
<dbReference type="Pfam" id="PF00201">
    <property type="entry name" value="UDPGT"/>
    <property type="match status" value="1"/>
</dbReference>
<accession>R7ZKS6</accession>
<gene>
    <name evidence="3" type="ORF">ADIS_4809</name>
</gene>
<dbReference type="OrthoDB" id="837607at2"/>
<name>R7ZKS6_9BACT</name>
<dbReference type="PANTHER" id="PTHR48043">
    <property type="entry name" value="EG:EG0003.4 PROTEIN-RELATED"/>
    <property type="match status" value="1"/>
</dbReference>
<dbReference type="Gene3D" id="3.40.50.2000">
    <property type="entry name" value="Glycogen Phosphorylase B"/>
    <property type="match status" value="2"/>
</dbReference>
<comment type="caution">
    <text evidence="3">The sequence shown here is derived from an EMBL/GenBank/DDBJ whole genome shotgun (WGS) entry which is preliminary data.</text>
</comment>
<dbReference type="STRING" id="1232681.ADIS_4809"/>